<evidence type="ECO:0000256" key="1">
    <source>
        <dbReference type="SAM" id="Phobius"/>
    </source>
</evidence>
<dbReference type="RefSeq" id="WP_203985937.1">
    <property type="nucleotide sequence ID" value="NZ_BOOU01000048.1"/>
</dbReference>
<comment type="caution">
    <text evidence="2">The sequence shown here is derived from an EMBL/GenBank/DDBJ whole genome shotgun (WGS) entry which is preliminary data.</text>
</comment>
<evidence type="ECO:0000313" key="2">
    <source>
        <dbReference type="EMBL" id="GII78419.1"/>
    </source>
</evidence>
<organism evidence="2 3">
    <name type="scientific">Sphaerisporangium rufum</name>
    <dbReference type="NCBI Taxonomy" id="1381558"/>
    <lineage>
        <taxon>Bacteria</taxon>
        <taxon>Bacillati</taxon>
        <taxon>Actinomycetota</taxon>
        <taxon>Actinomycetes</taxon>
        <taxon>Streptosporangiales</taxon>
        <taxon>Streptosporangiaceae</taxon>
        <taxon>Sphaerisporangium</taxon>
    </lineage>
</organism>
<keyword evidence="1" id="KW-1133">Transmembrane helix</keyword>
<keyword evidence="1" id="KW-0812">Transmembrane</keyword>
<keyword evidence="1" id="KW-0472">Membrane</keyword>
<gene>
    <name evidence="2" type="ORF">Sru01_34010</name>
</gene>
<evidence type="ECO:0000313" key="3">
    <source>
        <dbReference type="Proteomes" id="UP000655287"/>
    </source>
</evidence>
<feature type="transmembrane region" description="Helical" evidence="1">
    <location>
        <begin position="330"/>
        <end position="349"/>
    </location>
</feature>
<dbReference type="Proteomes" id="UP000655287">
    <property type="component" value="Unassembled WGS sequence"/>
</dbReference>
<accession>A0A919V052</accession>
<name>A0A919V052_9ACTN</name>
<dbReference type="AlphaFoldDB" id="A0A919V052"/>
<proteinExistence type="predicted"/>
<reference evidence="2" key="1">
    <citation type="submission" date="2021-01" db="EMBL/GenBank/DDBJ databases">
        <title>Whole genome shotgun sequence of Sphaerisporangium rufum NBRC 109079.</title>
        <authorList>
            <person name="Komaki H."/>
            <person name="Tamura T."/>
        </authorList>
    </citation>
    <scope>NUCLEOTIDE SEQUENCE</scope>
    <source>
        <strain evidence="2">NBRC 109079</strain>
    </source>
</reference>
<dbReference type="EMBL" id="BOOU01000048">
    <property type="protein sequence ID" value="GII78419.1"/>
    <property type="molecule type" value="Genomic_DNA"/>
</dbReference>
<sequence length="458" mass="46458">MPDGSIAGYRLTGRARAGEVGTWYDALAPDGARAGALRLDPVVLAAPGARERVVAAAAADRRLAQGGLTGLLPIVDLVAARTEVWLLTARPAMPAVTELPAGPGVAPDAGSAATVLVETAQTLLAVHAAGLAHGALHAGTVVAGEDGTAMLAERGLLAALRGVQPTAEHDAAAWAALARNLAAGWAAGDPAAARLFDRAAAAATTGGLGAARDVLLAGRDALPAGFATREPLVASIQRWAAGDAPTTPAPAGPEVDEGEIVTLLHPPAGARGPAGPVPPAGGADVPAGGLRFGPGVPAETTAAQIWRAGRDQSTLASGPPRGRTRRRRGGLLGSILVFLLILVAAVFLWSRRGDPLAVTAVEVRTPKAKGCDVTVNVIGVITTNGSAGPVTYEWRPSGERPVRQTDQLRSGAPTHQVSLKWRVAGDGTRRLTARLRVISPAGADGRPLEGKASFTYRC</sequence>
<protein>
    <submittedName>
        <fullName evidence="2">Uncharacterized protein</fullName>
    </submittedName>
</protein>
<keyword evidence="3" id="KW-1185">Reference proteome</keyword>